<gene>
    <name evidence="2" type="ORF">RF55_8925</name>
</gene>
<dbReference type="Proteomes" id="UP000036403">
    <property type="component" value="Unassembled WGS sequence"/>
</dbReference>
<evidence type="ECO:0000313" key="2">
    <source>
        <dbReference type="EMBL" id="KMQ91236.1"/>
    </source>
</evidence>
<keyword evidence="1" id="KW-0472">Membrane</keyword>
<feature type="transmembrane region" description="Helical" evidence="1">
    <location>
        <begin position="67"/>
        <end position="85"/>
    </location>
</feature>
<reference evidence="2 3" key="1">
    <citation type="submission" date="2015-04" db="EMBL/GenBank/DDBJ databases">
        <title>Lasius niger genome sequencing.</title>
        <authorList>
            <person name="Konorov E.A."/>
            <person name="Nikitin M.A."/>
            <person name="Kirill M.V."/>
            <person name="Chang P."/>
        </authorList>
    </citation>
    <scope>NUCLEOTIDE SEQUENCE [LARGE SCALE GENOMIC DNA]</scope>
    <source>
        <tissue evidence="2">Whole</tissue>
    </source>
</reference>
<organism evidence="2 3">
    <name type="scientific">Lasius niger</name>
    <name type="common">Black garden ant</name>
    <dbReference type="NCBI Taxonomy" id="67767"/>
    <lineage>
        <taxon>Eukaryota</taxon>
        <taxon>Metazoa</taxon>
        <taxon>Ecdysozoa</taxon>
        <taxon>Arthropoda</taxon>
        <taxon>Hexapoda</taxon>
        <taxon>Insecta</taxon>
        <taxon>Pterygota</taxon>
        <taxon>Neoptera</taxon>
        <taxon>Endopterygota</taxon>
        <taxon>Hymenoptera</taxon>
        <taxon>Apocrita</taxon>
        <taxon>Aculeata</taxon>
        <taxon>Formicoidea</taxon>
        <taxon>Formicidae</taxon>
        <taxon>Formicinae</taxon>
        <taxon>Lasius</taxon>
        <taxon>Lasius</taxon>
    </lineage>
</organism>
<keyword evidence="1" id="KW-0812">Transmembrane</keyword>
<keyword evidence="3" id="KW-1185">Reference proteome</keyword>
<sequence length="121" mass="13974">MRVMQVPLKILTMAGCWPPVSWSSLCKQAVYNAYTIFITLLLFTFMLPQLMDIILNVDNPDEFTDTLYIMLAMVIACCKMLSLVMNRKNIKILTDALIEKPFRPLEPDEIEIQQKFGNIIQ</sequence>
<dbReference type="EMBL" id="LBMM01005747">
    <property type="protein sequence ID" value="KMQ91236.1"/>
    <property type="molecule type" value="Genomic_DNA"/>
</dbReference>
<proteinExistence type="predicted"/>
<protein>
    <submittedName>
        <fullName evidence="2">Odorant receptor isoform a-like protein</fullName>
    </submittedName>
</protein>
<keyword evidence="1" id="KW-1133">Transmembrane helix</keyword>
<feature type="transmembrane region" description="Helical" evidence="1">
    <location>
        <begin position="29"/>
        <end position="47"/>
    </location>
</feature>
<dbReference type="OrthoDB" id="6597368at2759"/>
<dbReference type="AlphaFoldDB" id="A0A0J7KLY5"/>
<dbReference type="PaxDb" id="67767-A0A0J7KLY5"/>
<evidence type="ECO:0000256" key="1">
    <source>
        <dbReference type="SAM" id="Phobius"/>
    </source>
</evidence>
<name>A0A0J7KLY5_LASNI</name>
<evidence type="ECO:0000313" key="3">
    <source>
        <dbReference type="Proteomes" id="UP000036403"/>
    </source>
</evidence>
<keyword evidence="2" id="KW-0675">Receptor</keyword>
<comment type="caution">
    <text evidence="2">The sequence shown here is derived from an EMBL/GenBank/DDBJ whole genome shotgun (WGS) entry which is preliminary data.</text>
</comment>
<accession>A0A0J7KLY5</accession>